<protein>
    <submittedName>
        <fullName evidence="1">Uncharacterized protein</fullName>
    </submittedName>
</protein>
<evidence type="ECO:0000313" key="2">
    <source>
        <dbReference type="Proteomes" id="UP000631114"/>
    </source>
</evidence>
<dbReference type="Proteomes" id="UP000631114">
    <property type="component" value="Unassembled WGS sequence"/>
</dbReference>
<comment type="caution">
    <text evidence="1">The sequence shown here is derived from an EMBL/GenBank/DDBJ whole genome shotgun (WGS) entry which is preliminary data.</text>
</comment>
<reference evidence="1 2" key="1">
    <citation type="submission" date="2020-10" db="EMBL/GenBank/DDBJ databases">
        <title>The Coptis chinensis genome and diversification of protoberbering-type alkaloids.</title>
        <authorList>
            <person name="Wang B."/>
            <person name="Shu S."/>
            <person name="Song C."/>
            <person name="Liu Y."/>
        </authorList>
    </citation>
    <scope>NUCLEOTIDE SEQUENCE [LARGE SCALE GENOMIC DNA]</scope>
    <source>
        <strain evidence="1">HL-2020</strain>
        <tissue evidence="1">Leaf</tissue>
    </source>
</reference>
<proteinExistence type="predicted"/>
<keyword evidence="2" id="KW-1185">Reference proteome</keyword>
<gene>
    <name evidence="1" type="ORF">IFM89_030030</name>
</gene>
<evidence type="ECO:0000313" key="1">
    <source>
        <dbReference type="EMBL" id="KAF9622172.1"/>
    </source>
</evidence>
<organism evidence="1 2">
    <name type="scientific">Coptis chinensis</name>
    <dbReference type="NCBI Taxonomy" id="261450"/>
    <lineage>
        <taxon>Eukaryota</taxon>
        <taxon>Viridiplantae</taxon>
        <taxon>Streptophyta</taxon>
        <taxon>Embryophyta</taxon>
        <taxon>Tracheophyta</taxon>
        <taxon>Spermatophyta</taxon>
        <taxon>Magnoliopsida</taxon>
        <taxon>Ranunculales</taxon>
        <taxon>Ranunculaceae</taxon>
        <taxon>Coptidoideae</taxon>
        <taxon>Coptis</taxon>
    </lineage>
</organism>
<dbReference type="AlphaFoldDB" id="A0A835ITU4"/>
<accession>A0A835ITU4</accession>
<name>A0A835ITU4_9MAGN</name>
<dbReference type="EMBL" id="JADFTS010000002">
    <property type="protein sequence ID" value="KAF9622172.1"/>
    <property type="molecule type" value="Genomic_DNA"/>
</dbReference>
<sequence length="442" mass="50520">MAIPLLGVKEFVIHYGGKWGRTIPGKIKTSEYKGGKQESVKYDGDEICFLDLEKDVQKLVGEGVEFQIASLIEGNLCRITEDKHLMDMLGKFKTKNKPLFVFPPPPTAAASITTGTLHHHLNPHLEHQRNLYKSVKVLEDHLDYVIVIQLQFPLKFPLKNNLTQFNLKILNHLPLKNKNQIPLKNNLTQFNLKNLNHLPLKNKNQLPLKKPITPLRKSNRLNVLKNKPLLGPNGEPMIFDIFYDKETAEPEARDELIENVVEEHIGVQGRDELTENVVEEHIGVQARDELTENVVEEHIEPNVHLSQLDPIEPDFCTQNINDFLNELNESNNDHGDAVRVYVDEKFNHGCNIEKARLDQFLARYEYGQTFGPVFGSWIDVGYNSNSQESDDEDYYPIDSEYSDNELGNDIDTMVVDDEVKNLEEELQGTVLGNFMQGTTIVF</sequence>